<dbReference type="RefSeq" id="WP_005468889.1">
    <property type="nucleotide sequence ID" value="NZ_KB291043.1"/>
</dbReference>
<evidence type="ECO:0000313" key="3">
    <source>
        <dbReference type="EMBL" id="EKY02288.1"/>
    </source>
</evidence>
<feature type="transmembrane region" description="Helical" evidence="2">
    <location>
        <begin position="622"/>
        <end position="646"/>
    </location>
</feature>
<reference evidence="3 4" key="1">
    <citation type="submission" date="2012-05" db="EMBL/GenBank/DDBJ databases">
        <authorList>
            <person name="Weinstock G."/>
            <person name="Sodergren E."/>
            <person name="Lobos E.A."/>
            <person name="Fulton L."/>
            <person name="Fulton R."/>
            <person name="Courtney L."/>
            <person name="Fronick C."/>
            <person name="O'Laughlin M."/>
            <person name="Godfrey J."/>
            <person name="Wilson R.M."/>
            <person name="Miner T."/>
            <person name="Farmer C."/>
            <person name="Delehaunty K."/>
            <person name="Cordes M."/>
            <person name="Minx P."/>
            <person name="Tomlinson C."/>
            <person name="Chen J."/>
            <person name="Wollam A."/>
            <person name="Pepin K.H."/>
            <person name="Bhonagiri V."/>
            <person name="Zhang X."/>
            <person name="Suruliraj S."/>
            <person name="Warren W."/>
            <person name="Mitreva M."/>
            <person name="Mardis E.R."/>
            <person name="Wilson R.K."/>
        </authorList>
    </citation>
    <scope>NUCLEOTIDE SEQUENCE [LARGE SCALE GENOMIC DNA]</scope>
    <source>
        <strain evidence="3 4">F0037</strain>
    </source>
</reference>
<accession>L1NG02</accession>
<proteinExistence type="predicted"/>
<organism evidence="3 4">
    <name type="scientific">Porphyromonas catoniae F0037</name>
    <dbReference type="NCBI Taxonomy" id="1127696"/>
    <lineage>
        <taxon>Bacteria</taxon>
        <taxon>Pseudomonadati</taxon>
        <taxon>Bacteroidota</taxon>
        <taxon>Bacteroidia</taxon>
        <taxon>Bacteroidales</taxon>
        <taxon>Porphyromonadaceae</taxon>
        <taxon>Porphyromonas</taxon>
    </lineage>
</organism>
<feature type="coiled-coil region" evidence="1">
    <location>
        <begin position="531"/>
        <end position="565"/>
    </location>
</feature>
<evidence type="ECO:0000256" key="1">
    <source>
        <dbReference type="SAM" id="Coils"/>
    </source>
</evidence>
<dbReference type="HOGENOM" id="CLU_398936_0_0_10"/>
<dbReference type="STRING" id="1127696.HMPREF9134_00677"/>
<keyword evidence="2" id="KW-0812">Transmembrane</keyword>
<dbReference type="AlphaFoldDB" id="L1NG02"/>
<evidence type="ECO:0000313" key="4">
    <source>
        <dbReference type="Proteomes" id="UP000010408"/>
    </source>
</evidence>
<keyword evidence="2" id="KW-0472">Membrane</keyword>
<name>L1NG02_9PORP</name>
<evidence type="ECO:0000256" key="2">
    <source>
        <dbReference type="SAM" id="Phobius"/>
    </source>
</evidence>
<feature type="transmembrane region" description="Helical" evidence="2">
    <location>
        <begin position="597"/>
        <end position="616"/>
    </location>
</feature>
<protein>
    <submittedName>
        <fullName evidence="3">Uncharacterized protein</fullName>
    </submittedName>
</protein>
<sequence>MEDKYGKAASLALFKVLYNSGRCNNLLDIVSEFVRNAIVLRPREQYTTNDLKTIFCEQYGFDLPESVIKSAVRKLTKSGEFQKTNGVYTPNQDFSIRYKKSQSYLSEEIRSITEKQSYLFTQLYTFIETRTKSSLGSDDKQLIDQSFINILIGNSSNEDQFTPIISSFMVERGAILSDKDILNEIREGIILYQGITYSESMNEAEHWNNLTIFLATEHLFNAVGYNNRLYKDIFEDFISLVNQINSRNRGKGDTHIKLRYLEETREEVESFFRTAESILRGQIAYMRMTDAMGAILDGCQTPADVQQKKSRFELILRELGIEYFDFSHFELQKEYNISGLSILEQLEQQYKDNNRVYNEDETLKALDLFTKINTLRRGNSPHPIQSIRYIYMTANSTILYLSNQEIVKKKKSDTPFAIDIDLLTTLFWFSSSNVFHHIKNRDGHIPTSLDAITKAKRVLSSLLNETVENTYEKCLRDIKEGKITKEEATKLLANLKLFKSRNTEITEENASLILDVIQDSDTMQTTIEEDVSYYKNKTASLEEENEQYKEDRNKLLRENRDAHAKGKLQEDRLINFQAEDYAKKKFKKERIKVYKEVRAEMIIVFLCFLLFFLQQVPSISTYISTPMSIVICSLLAVVCQGLLWYYKKKRNNHQSICSPLLLLWTFTFQGYAKREDFKKYYIENKRREYK</sequence>
<dbReference type="eggNOG" id="ENOG5033QY5">
    <property type="taxonomic scope" value="Bacteria"/>
</dbReference>
<comment type="caution">
    <text evidence="3">The sequence shown here is derived from an EMBL/GenBank/DDBJ whole genome shotgun (WGS) entry which is preliminary data.</text>
</comment>
<dbReference type="Proteomes" id="UP000010408">
    <property type="component" value="Unassembled WGS sequence"/>
</dbReference>
<keyword evidence="1" id="KW-0175">Coiled coil</keyword>
<dbReference type="EMBL" id="AMEQ01000018">
    <property type="protein sequence ID" value="EKY02288.1"/>
    <property type="molecule type" value="Genomic_DNA"/>
</dbReference>
<gene>
    <name evidence="3" type="ORF">HMPREF9134_00677</name>
</gene>
<dbReference type="PATRIC" id="fig|1127696.3.peg.604"/>
<keyword evidence="2" id="KW-1133">Transmembrane helix</keyword>